<evidence type="ECO:0000256" key="1">
    <source>
        <dbReference type="SAM" id="MobiDB-lite"/>
    </source>
</evidence>
<dbReference type="PROSITE" id="PS50217">
    <property type="entry name" value="BZIP"/>
    <property type="match status" value="1"/>
</dbReference>
<dbReference type="InterPro" id="IPR004827">
    <property type="entry name" value="bZIP"/>
</dbReference>
<feature type="domain" description="BZIP" evidence="2">
    <location>
        <begin position="125"/>
        <end position="188"/>
    </location>
</feature>
<dbReference type="PROSITE" id="PS00036">
    <property type="entry name" value="BZIP_BASIC"/>
    <property type="match status" value="1"/>
</dbReference>
<dbReference type="CDD" id="cd14686">
    <property type="entry name" value="bZIP"/>
    <property type="match status" value="1"/>
</dbReference>
<evidence type="ECO:0000259" key="2">
    <source>
        <dbReference type="PROSITE" id="PS50217"/>
    </source>
</evidence>
<comment type="caution">
    <text evidence="3">The sequence shown here is derived from an EMBL/GenBank/DDBJ whole genome shotgun (WGS) entry which is preliminary data.</text>
</comment>
<feature type="region of interest" description="Disordered" evidence="1">
    <location>
        <begin position="108"/>
        <end position="150"/>
    </location>
</feature>
<organism evidence="3 4">
    <name type="scientific">Apiospora rasikravindrae</name>
    <dbReference type="NCBI Taxonomy" id="990691"/>
    <lineage>
        <taxon>Eukaryota</taxon>
        <taxon>Fungi</taxon>
        <taxon>Dikarya</taxon>
        <taxon>Ascomycota</taxon>
        <taxon>Pezizomycotina</taxon>
        <taxon>Sordariomycetes</taxon>
        <taxon>Xylariomycetidae</taxon>
        <taxon>Amphisphaeriales</taxon>
        <taxon>Apiosporaceae</taxon>
        <taxon>Apiospora</taxon>
    </lineage>
</organism>
<gene>
    <name evidence="3" type="ORF">PG993_008062</name>
</gene>
<reference evidence="3 4" key="1">
    <citation type="submission" date="2023-01" db="EMBL/GenBank/DDBJ databases">
        <title>Analysis of 21 Apiospora genomes using comparative genomics revels a genus with tremendous synthesis potential of carbohydrate active enzymes and secondary metabolites.</title>
        <authorList>
            <person name="Sorensen T."/>
        </authorList>
    </citation>
    <scope>NUCLEOTIDE SEQUENCE [LARGE SCALE GENOMIC DNA]</scope>
    <source>
        <strain evidence="3 4">CBS 33761</strain>
    </source>
</reference>
<feature type="region of interest" description="Disordered" evidence="1">
    <location>
        <begin position="1"/>
        <end position="20"/>
    </location>
</feature>
<evidence type="ECO:0000313" key="3">
    <source>
        <dbReference type="EMBL" id="KAK8039651.1"/>
    </source>
</evidence>
<feature type="compositionally biased region" description="Polar residues" evidence="1">
    <location>
        <begin position="538"/>
        <end position="552"/>
    </location>
</feature>
<dbReference type="Proteomes" id="UP001444661">
    <property type="component" value="Unassembled WGS sequence"/>
</dbReference>
<feature type="region of interest" description="Disordered" evidence="1">
    <location>
        <begin position="527"/>
        <end position="583"/>
    </location>
</feature>
<keyword evidence="4" id="KW-1185">Reference proteome</keyword>
<sequence length="742" mass="81485">MGSIGLHPRQPSIANRPAVPMSGDNVIPGSLCDGPPHVHRDVVGPQFIGSYGTYYYEPGPGWSDSLTLGDFTTPNQFAFAQQSSVSCGYPQQQGFAYLGDLAATDYGLQPEIPTSSQASPGHQAVSDQKRNKEKNRQAAAKSRKRIKQEKKDLLDKEAELCGKNERLKTTKLELEEERLLLTRELLQHWNCGNSDIERYIKSRANEVANTAVAAMPTTYHAYKKQDEDCAVFWAVGEARTFQVIEIAMQSHWMHCNVDTEDVARDTNLAAAIMNPHLLGDTSASLPISINMNSNTQQQEFDPAAWAADPVAYGEQLSHDGSLATIQVRLVAEGLSKHALPHGNEKSSTSAHIAIPKNQAEAISLAYHRVVFCGLISALVCCLAERTCGMDGDARRRPTGPPLSAPSRDLVQDPNADRWPYATGANQHQPAPMNTFLTARGMVGAAAYSGYRQDPAAAFSFALPHNQMSWPSEYRQTRFIPSLEYGIPQMSMPSTTYDTNQLSPLWQPTPRRPAVVAASRFQVEPADAGTAPALPAPAVSSNTSEIDQSSPGAESTELDDQHSVASTSRMPQASEAPNTASEPINLTEAYEQYQTDIKEIFTNIYYGVLDSASESLLTVSGWLLSNVVELGLTVDMPELYQARLQLWRKFNHAWLALLQKQKDMVGSGMALQRDQTLVSEERLKEMGKEIVRLCDGIKRHGLVDYEYGVWEEQIIEILTECLDFYENSEGSGDTSIANPSAST</sequence>
<feature type="compositionally biased region" description="Polar residues" evidence="1">
    <location>
        <begin position="562"/>
        <end position="583"/>
    </location>
</feature>
<accession>A0ABR1T0N8</accession>
<feature type="compositionally biased region" description="Basic and acidic residues" evidence="1">
    <location>
        <begin position="127"/>
        <end position="136"/>
    </location>
</feature>
<dbReference type="Gene3D" id="1.20.5.170">
    <property type="match status" value="1"/>
</dbReference>
<proteinExistence type="predicted"/>
<evidence type="ECO:0000313" key="4">
    <source>
        <dbReference type="Proteomes" id="UP001444661"/>
    </source>
</evidence>
<protein>
    <recommendedName>
        <fullName evidence="2">BZIP domain-containing protein</fullName>
    </recommendedName>
</protein>
<dbReference type="SMART" id="SM00338">
    <property type="entry name" value="BRLZ"/>
    <property type="match status" value="1"/>
</dbReference>
<feature type="region of interest" description="Disordered" evidence="1">
    <location>
        <begin position="390"/>
        <end position="410"/>
    </location>
</feature>
<name>A0ABR1T0N8_9PEZI</name>
<dbReference type="EMBL" id="JAQQWK010000006">
    <property type="protein sequence ID" value="KAK8039651.1"/>
    <property type="molecule type" value="Genomic_DNA"/>
</dbReference>